<dbReference type="EMBL" id="UGMA01000005">
    <property type="protein sequence ID" value="STU66883.1"/>
    <property type="molecule type" value="Genomic_DNA"/>
</dbReference>
<accession>A0A377ZCI7</accession>
<evidence type="ECO:0000313" key="4">
    <source>
        <dbReference type="Proteomes" id="UP000254020"/>
    </source>
</evidence>
<organism evidence="3 4">
    <name type="scientific">Klebsiella pneumoniae subsp. pneumoniae</name>
    <dbReference type="NCBI Taxonomy" id="72407"/>
    <lineage>
        <taxon>Bacteria</taxon>
        <taxon>Pseudomonadati</taxon>
        <taxon>Pseudomonadota</taxon>
        <taxon>Gammaproteobacteria</taxon>
        <taxon>Enterobacterales</taxon>
        <taxon>Enterobacteriaceae</taxon>
        <taxon>Klebsiella/Raoultella group</taxon>
        <taxon>Klebsiella</taxon>
        <taxon>Klebsiella pneumoniae complex</taxon>
    </lineage>
</organism>
<evidence type="ECO:0000256" key="1">
    <source>
        <dbReference type="SAM" id="MobiDB-lite"/>
    </source>
</evidence>
<sequence>MKFWRPGITGKLFLAIFATCIVLLISMHWAVRISFERGFIDYIKRGNEQRLTMLSDALSEQYAQHGSWAFLRNNDRFIFQLLRTFERDNDDRSPPGHAMKPDAAPDGPPPDGPLTARARGRKCRPTAGAPCSGWWISRGACWWGRVSASRRTAPSAASWSTARRWAK</sequence>
<protein>
    <submittedName>
        <fullName evidence="3">Signal transduction histidine-protein kinase BaeS</fullName>
        <ecNumber evidence="3">2.7.13.3</ecNumber>
    </submittedName>
</protein>
<dbReference type="AlphaFoldDB" id="A0A377ZCI7"/>
<keyword evidence="2" id="KW-1133">Transmembrane helix</keyword>
<evidence type="ECO:0000256" key="2">
    <source>
        <dbReference type="SAM" id="Phobius"/>
    </source>
</evidence>
<keyword evidence="3" id="KW-0808">Transferase</keyword>
<proteinExistence type="predicted"/>
<name>A0A377ZCI7_KLEPN</name>
<dbReference type="Proteomes" id="UP000254020">
    <property type="component" value="Unassembled WGS sequence"/>
</dbReference>
<dbReference type="EC" id="2.7.13.3" evidence="3"/>
<feature type="transmembrane region" description="Helical" evidence="2">
    <location>
        <begin position="12"/>
        <end position="31"/>
    </location>
</feature>
<evidence type="ECO:0000313" key="3">
    <source>
        <dbReference type="EMBL" id="STU66883.1"/>
    </source>
</evidence>
<reference evidence="3 4" key="1">
    <citation type="submission" date="2018-06" db="EMBL/GenBank/DDBJ databases">
        <authorList>
            <consortium name="Pathogen Informatics"/>
            <person name="Doyle S."/>
        </authorList>
    </citation>
    <scope>NUCLEOTIDE SEQUENCE [LARGE SCALE GENOMIC DNA]</scope>
    <source>
        <strain evidence="3 4">NCTC9504</strain>
    </source>
</reference>
<keyword evidence="2" id="KW-0472">Membrane</keyword>
<keyword evidence="2" id="KW-0812">Transmembrane</keyword>
<dbReference type="GO" id="GO:0004673">
    <property type="term" value="F:protein histidine kinase activity"/>
    <property type="evidence" value="ECO:0007669"/>
    <property type="project" value="UniProtKB-EC"/>
</dbReference>
<keyword evidence="3" id="KW-0418">Kinase</keyword>
<gene>
    <name evidence="3" type="primary">baeS_2</name>
    <name evidence="3" type="ORF">NCTC9504_02401</name>
</gene>
<feature type="region of interest" description="Disordered" evidence="1">
    <location>
        <begin position="88"/>
        <end position="128"/>
    </location>
</feature>